<feature type="domain" description="Autotransporter" evidence="1">
    <location>
        <begin position="815"/>
        <end position="1081"/>
    </location>
</feature>
<dbReference type="AlphaFoldDB" id="A0A0B2JX50"/>
<reference evidence="2 3" key="1">
    <citation type="journal article" date="2013" name="PLoS ONE">
        <title>Identification and characterization of three novel lipases belonging to families II and V from Anaerovibrio lipolyticus 5ST.</title>
        <authorList>
            <person name="Prive F."/>
            <person name="Kaderbhai N.N."/>
            <person name="Girdwood S."/>
            <person name="Worgan H.J."/>
            <person name="Pinloche E."/>
            <person name="Scollan N.D."/>
            <person name="Huws S.A."/>
            <person name="Newbold C.J."/>
        </authorList>
    </citation>
    <scope>NUCLEOTIDE SEQUENCE [LARGE SCALE GENOMIC DNA]</scope>
    <source>
        <strain evidence="2 3">5S</strain>
    </source>
</reference>
<keyword evidence="3" id="KW-1185">Reference proteome</keyword>
<dbReference type="InterPro" id="IPR036709">
    <property type="entry name" value="Autotransporte_beta_dom_sf"/>
</dbReference>
<proteinExistence type="predicted"/>
<organism evidence="2 3">
    <name type="scientific">Anaerovibrio lipolyticus</name>
    <dbReference type="NCBI Taxonomy" id="82374"/>
    <lineage>
        <taxon>Bacteria</taxon>
        <taxon>Bacillati</taxon>
        <taxon>Bacillota</taxon>
        <taxon>Negativicutes</taxon>
        <taxon>Selenomonadales</taxon>
        <taxon>Selenomonadaceae</taxon>
        <taxon>Anaerovibrio</taxon>
    </lineage>
</organism>
<comment type="caution">
    <text evidence="2">The sequence shown here is derived from an EMBL/GenBank/DDBJ whole genome shotgun (WGS) entry which is preliminary data.</text>
</comment>
<dbReference type="RefSeq" id="WP_039207845.1">
    <property type="nucleotide sequence ID" value="NZ_JSCE01000126.1"/>
</dbReference>
<evidence type="ECO:0000313" key="2">
    <source>
        <dbReference type="EMBL" id="KHM52184.1"/>
    </source>
</evidence>
<sequence length="1081" mass="111791">METRKYSSPLGGDISLNKDTKGRGWKGLKGQMALALAVSLWMATGGVAWADEHETVSADKTVNTNESEKNYSLDGNSGADKGEGITFTVESGGKVKTIKGNDVYVTSSGNTVTVKSGGEVNAGSTGSDAIIGGISNNEVTVEGTVTGRVYGGQNTGGVSTNNHVVVTGTVSGAVIGGDGATATNNTVEVIGGHVGGVWGGDGDNTTNNNTVILKNATVDGNVYGGFKELDVTGNTLIVSGINTVGGYVERLKTIKLASDLAWDSTNAVLTAARYYKGSLESSIAIDISEASALKNRTESGTMTLIKSNGSLANFSLSGTAITTGGVTVQSTAKSSEANGVTIGYNNTHTVNYDATNKAINYTVANMVTGVTLGTMTFGTPRALTAGDFDFTGVTNANINTTNFKFNNPESATGTTTLLTNATNLVAGTNIAHTQNFTKAVNGATLSATLSGKVIRTTAGQIGYTAIGTALTGVNLAGWNGTASSVPAGWTSGLTANSITAAGFTAPTIDAGTSTNIFTTDTGSFFKDNQITGAMKYAEQAASSDTVNGVTLTGAESKGVKASDDGKSLIYARSNFNVNSISLGNMTWGTARTASGTGYDYTNAVIDASSLSFTNPESITPGTTTLLTANNTLADVAETTKNVSYGFSPVDGVTVNGRINGSYKTESNAITYTATANNATKLTFGNVAWKDTGALMTRPSNITFNGAAVDTSNINFTNIKELEANKTMTLVSNFGDTVGTITGTKYKVGSTLQGEGKASLEGSNLIFTTDTRAEKMTVQEQTHNTVMGAEVGMAALSAGNDFVGAATEGLAMAGNTGTDGMATYANMGGGSMNVETGSHVKTHTWNAILALGHKNEKKLSTTEYGAFFEYGTGNYSTFNGDERGDGSTRYTGGGILGKWQKNNGFYVEGSLRAGSIHDDANNVLRDANGNPYSYTTDATYWGAHIGVGREIKLNKTDILDLYAKYFYNHRGSVSFDAGGHYDLGAVESSVLRVGTRYTVKQNDNINYYGGLAVEHEFCGRASGFADGVAIRGADISGTSVRGEIGAKFKPDEKSNVTLDLNLSGFAGKKQGLTGGLSAVFHF</sequence>
<accession>A0A0B2JX50</accession>
<evidence type="ECO:0000313" key="3">
    <source>
        <dbReference type="Proteomes" id="UP000030993"/>
    </source>
</evidence>
<dbReference type="SUPFAM" id="SSF103515">
    <property type="entry name" value="Autotransporter"/>
    <property type="match status" value="1"/>
</dbReference>
<gene>
    <name evidence="2" type="ORF">NZ47_06295</name>
</gene>
<name>A0A0B2JX50_9FIRM</name>
<dbReference type="SMART" id="SM00869">
    <property type="entry name" value="Autotransporter"/>
    <property type="match status" value="1"/>
</dbReference>
<dbReference type="STRING" id="82374.NZ47_06295"/>
<dbReference type="Proteomes" id="UP000030993">
    <property type="component" value="Unassembled WGS sequence"/>
</dbReference>
<protein>
    <recommendedName>
        <fullName evidence="1">Autotransporter domain-containing protein</fullName>
    </recommendedName>
</protein>
<dbReference type="PROSITE" id="PS51208">
    <property type="entry name" value="AUTOTRANSPORTER"/>
    <property type="match status" value="1"/>
</dbReference>
<dbReference type="Gene3D" id="2.40.128.130">
    <property type="entry name" value="Autotransporter beta-domain"/>
    <property type="match status" value="1"/>
</dbReference>
<evidence type="ECO:0000259" key="1">
    <source>
        <dbReference type="PROSITE" id="PS51208"/>
    </source>
</evidence>
<dbReference type="EMBL" id="JSCE01000126">
    <property type="protein sequence ID" value="KHM52184.1"/>
    <property type="molecule type" value="Genomic_DNA"/>
</dbReference>
<dbReference type="InterPro" id="IPR005546">
    <property type="entry name" value="Autotransporte_beta"/>
</dbReference>